<evidence type="ECO:0000313" key="1">
    <source>
        <dbReference type="EMBL" id="GHO99412.1"/>
    </source>
</evidence>
<sequence>MNVLMIRAKAQAAHVTDLEAAVKGVFAGLDREQPQGICYLSCRQSDGLTYTILLELDEGVDNPLPALPEFRAFQEGLRQWIAEPPTSEPVTVIGSYRIL</sequence>
<accession>A0A8J3N5L4</accession>
<name>A0A8J3N5L4_9CHLR</name>
<dbReference type="EMBL" id="BNJK01000002">
    <property type="protein sequence ID" value="GHO99412.1"/>
    <property type="molecule type" value="Genomic_DNA"/>
</dbReference>
<evidence type="ECO:0008006" key="3">
    <source>
        <dbReference type="Google" id="ProtNLM"/>
    </source>
</evidence>
<protein>
    <recommendedName>
        <fullName evidence="3">Antibiotic biosynthesis monooxygenase</fullName>
    </recommendedName>
</protein>
<keyword evidence="2" id="KW-1185">Reference proteome</keyword>
<dbReference type="RefSeq" id="WP_220210058.1">
    <property type="nucleotide sequence ID" value="NZ_BNJK01000002.1"/>
</dbReference>
<gene>
    <name evidence="1" type="ORF">KSF_094600</name>
</gene>
<evidence type="ECO:0000313" key="2">
    <source>
        <dbReference type="Proteomes" id="UP000597444"/>
    </source>
</evidence>
<organism evidence="1 2">
    <name type="scientific">Reticulibacter mediterranei</name>
    <dbReference type="NCBI Taxonomy" id="2778369"/>
    <lineage>
        <taxon>Bacteria</taxon>
        <taxon>Bacillati</taxon>
        <taxon>Chloroflexota</taxon>
        <taxon>Ktedonobacteria</taxon>
        <taxon>Ktedonobacterales</taxon>
        <taxon>Reticulibacteraceae</taxon>
        <taxon>Reticulibacter</taxon>
    </lineage>
</organism>
<reference evidence="1" key="1">
    <citation type="submission" date="2020-10" db="EMBL/GenBank/DDBJ databases">
        <title>Taxonomic study of unclassified bacteria belonging to the class Ktedonobacteria.</title>
        <authorList>
            <person name="Yabe S."/>
            <person name="Wang C.M."/>
            <person name="Zheng Y."/>
            <person name="Sakai Y."/>
            <person name="Cavaletti L."/>
            <person name="Monciardini P."/>
            <person name="Donadio S."/>
        </authorList>
    </citation>
    <scope>NUCLEOTIDE SEQUENCE</scope>
    <source>
        <strain evidence="1">ID150040</strain>
    </source>
</reference>
<proteinExistence type="predicted"/>
<comment type="caution">
    <text evidence="1">The sequence shown here is derived from an EMBL/GenBank/DDBJ whole genome shotgun (WGS) entry which is preliminary data.</text>
</comment>
<dbReference type="AlphaFoldDB" id="A0A8J3N5L4"/>
<dbReference type="Proteomes" id="UP000597444">
    <property type="component" value="Unassembled WGS sequence"/>
</dbReference>